<organism evidence="1 2">
    <name type="scientific">Haloferax litoreum</name>
    <dbReference type="NCBI Taxonomy" id="2666140"/>
    <lineage>
        <taxon>Archaea</taxon>
        <taxon>Methanobacteriati</taxon>
        <taxon>Methanobacteriota</taxon>
        <taxon>Stenosarchaea group</taxon>
        <taxon>Halobacteria</taxon>
        <taxon>Halobacteriales</taxon>
        <taxon>Haloferacaceae</taxon>
        <taxon>Haloferax</taxon>
    </lineage>
</organism>
<accession>A0A6A8GKI7</accession>
<protein>
    <submittedName>
        <fullName evidence="1">Uncharacterized protein</fullName>
    </submittedName>
</protein>
<dbReference type="AlphaFoldDB" id="A0A6A8GKI7"/>
<dbReference type="InterPro" id="IPR055944">
    <property type="entry name" value="DUF7522"/>
</dbReference>
<sequence length="138" mass="15662">MSDATSRLVEIFQSFGGDALRDLWVFDRGGYEHLYLRDDVADAIDSVDVSRLVDNERFGYVTRDTYEALYYADYGYTVRGFDTFEQFRTFVGGKPVGVFAGFDRESGGRDFATLNDRLQEIDAEFDVSSLVTVETPLD</sequence>
<comment type="caution">
    <text evidence="1">The sequence shown here is derived from an EMBL/GenBank/DDBJ whole genome shotgun (WGS) entry which is preliminary data.</text>
</comment>
<name>A0A6A8GKI7_9EURY</name>
<dbReference type="RefSeq" id="WP_151163062.1">
    <property type="nucleotide sequence ID" value="NZ_WKJO01000001.1"/>
</dbReference>
<dbReference type="EMBL" id="WKJO01000001">
    <property type="protein sequence ID" value="MRX22587.1"/>
    <property type="molecule type" value="Genomic_DNA"/>
</dbReference>
<gene>
    <name evidence="1" type="ORF">GJR96_11555</name>
</gene>
<keyword evidence="2" id="KW-1185">Reference proteome</keyword>
<evidence type="ECO:0000313" key="1">
    <source>
        <dbReference type="EMBL" id="MRX22587.1"/>
    </source>
</evidence>
<dbReference type="Pfam" id="PF24366">
    <property type="entry name" value="DUF7522"/>
    <property type="match status" value="1"/>
</dbReference>
<proteinExistence type="predicted"/>
<evidence type="ECO:0000313" key="2">
    <source>
        <dbReference type="Proteomes" id="UP000439022"/>
    </source>
</evidence>
<reference evidence="1 2" key="1">
    <citation type="submission" date="2019-11" db="EMBL/GenBank/DDBJ databases">
        <title>Whole genome sequence of Haloferax sp. MBLA0076.</title>
        <authorList>
            <person name="Seo M.-J."/>
            <person name="Cho E.-S."/>
        </authorList>
    </citation>
    <scope>NUCLEOTIDE SEQUENCE [LARGE SCALE GENOMIC DNA]</scope>
    <source>
        <strain evidence="1 2">MBLA0076</strain>
    </source>
</reference>
<dbReference type="Proteomes" id="UP000439022">
    <property type="component" value="Unassembled WGS sequence"/>
</dbReference>